<dbReference type="InterPro" id="IPR009038">
    <property type="entry name" value="GOLD_dom"/>
</dbReference>
<comment type="similarity">
    <text evidence="2 8">Belongs to the EMP24/GP25L family.</text>
</comment>
<evidence type="ECO:0000256" key="1">
    <source>
        <dbReference type="ARBA" id="ARBA00004479"/>
    </source>
</evidence>
<keyword evidence="5" id="KW-1133">Transmembrane helix</keyword>
<keyword evidence="3 8" id="KW-0812">Transmembrane</keyword>
<dbReference type="GO" id="GO:0012505">
    <property type="term" value="C:endomembrane system"/>
    <property type="evidence" value="ECO:0007669"/>
    <property type="project" value="UniProtKB-SubCell"/>
</dbReference>
<gene>
    <name evidence="11" type="ORF">AC631_01452</name>
</gene>
<dbReference type="SMART" id="SM01190">
    <property type="entry name" value="EMP24_GP25L"/>
    <property type="match status" value="1"/>
</dbReference>
<evidence type="ECO:0000256" key="8">
    <source>
        <dbReference type="RuleBase" id="RU003827"/>
    </source>
</evidence>
<comment type="subcellular location">
    <subcellularLocation>
        <location evidence="7">Endomembrane system</location>
        <topology evidence="7">Single-pass membrane protein</topology>
    </subcellularLocation>
    <subcellularLocation>
        <location evidence="1 8">Membrane</location>
        <topology evidence="1 8">Single-pass type I membrane protein</topology>
    </subcellularLocation>
</comment>
<dbReference type="RefSeq" id="XP_015468850.1">
    <property type="nucleotide sequence ID" value="XM_015610282.1"/>
</dbReference>
<dbReference type="PANTHER" id="PTHR22811">
    <property type="entry name" value="TRANSMEMBRANE EMP24 DOMAIN-CONTAINING PROTEIN"/>
    <property type="match status" value="1"/>
</dbReference>
<dbReference type="Proteomes" id="UP000054251">
    <property type="component" value="Unassembled WGS sequence"/>
</dbReference>
<feature type="chain" id="PRO_5006884558" description="GOLD domain-containing protein" evidence="9">
    <location>
        <begin position="21"/>
        <end position="202"/>
    </location>
</feature>
<evidence type="ECO:0000313" key="11">
    <source>
        <dbReference type="EMBL" id="KSA02748.1"/>
    </source>
</evidence>
<proteinExistence type="inferred from homology"/>
<evidence type="ECO:0000256" key="7">
    <source>
        <dbReference type="ARBA" id="ARBA00037847"/>
    </source>
</evidence>
<protein>
    <recommendedName>
        <fullName evidence="10">GOLD domain-containing protein</fullName>
    </recommendedName>
</protein>
<organism evidence="11 12">
    <name type="scientific">Debaryomyces fabryi</name>
    <dbReference type="NCBI Taxonomy" id="58627"/>
    <lineage>
        <taxon>Eukaryota</taxon>
        <taxon>Fungi</taxon>
        <taxon>Dikarya</taxon>
        <taxon>Ascomycota</taxon>
        <taxon>Saccharomycotina</taxon>
        <taxon>Pichiomycetes</taxon>
        <taxon>Debaryomycetaceae</taxon>
        <taxon>Debaryomyces</taxon>
    </lineage>
</organism>
<evidence type="ECO:0000313" key="12">
    <source>
        <dbReference type="Proteomes" id="UP000054251"/>
    </source>
</evidence>
<comment type="caution">
    <text evidence="11">The sequence shown here is derived from an EMBL/GenBank/DDBJ whole genome shotgun (WGS) entry which is preliminary data.</text>
</comment>
<dbReference type="SUPFAM" id="SSF101576">
    <property type="entry name" value="Supernatant protein factor (SPF), C-terminal domain"/>
    <property type="match status" value="1"/>
</dbReference>
<evidence type="ECO:0000256" key="2">
    <source>
        <dbReference type="ARBA" id="ARBA00007104"/>
    </source>
</evidence>
<sequence length="202" mass="23300">MKLSVIALTLMSLFLTMIEAHNVLLPPYGKHCFFENLKKNDELAVSFQVGSRDPHNSEQYVVDFHITTPNGQVVLKRQDLDHGDEQIKAQTSGKYQYCFSNEKTSRVDLDVSFNIHGVVYVDVNDPKADSLDYAIQRMSQLTNDVKAEQTYLVIRERTHRNTAESTNSRVKWWSVFQILVVAANSVFQIYYLKRFFEVKSVV</sequence>
<accession>A0A0V1Q2V7</accession>
<dbReference type="InterPro" id="IPR015720">
    <property type="entry name" value="Emp24-like"/>
</dbReference>
<dbReference type="InterPro" id="IPR036598">
    <property type="entry name" value="GOLD_dom_sf"/>
</dbReference>
<dbReference type="AlphaFoldDB" id="A0A0V1Q2V7"/>
<reference evidence="11 12" key="1">
    <citation type="submission" date="2015-11" db="EMBL/GenBank/DDBJ databases">
        <title>The genome of Debaryomyces fabryi.</title>
        <authorList>
            <person name="Tafer H."/>
            <person name="Lopandic K."/>
        </authorList>
    </citation>
    <scope>NUCLEOTIDE SEQUENCE [LARGE SCALE GENOMIC DNA]</scope>
    <source>
        <strain evidence="11 12">CBS 789</strain>
    </source>
</reference>
<evidence type="ECO:0000256" key="3">
    <source>
        <dbReference type="ARBA" id="ARBA00022692"/>
    </source>
</evidence>
<dbReference type="PROSITE" id="PS50866">
    <property type="entry name" value="GOLD"/>
    <property type="match status" value="1"/>
</dbReference>
<dbReference type="GO" id="GO:0016020">
    <property type="term" value="C:membrane"/>
    <property type="evidence" value="ECO:0007669"/>
    <property type="project" value="UniProtKB-SubCell"/>
</dbReference>
<evidence type="ECO:0000256" key="5">
    <source>
        <dbReference type="ARBA" id="ARBA00022989"/>
    </source>
</evidence>
<dbReference type="GeneID" id="26838461"/>
<evidence type="ECO:0000256" key="4">
    <source>
        <dbReference type="ARBA" id="ARBA00022729"/>
    </source>
</evidence>
<feature type="signal peptide" evidence="9">
    <location>
        <begin position="1"/>
        <end position="20"/>
    </location>
</feature>
<dbReference type="EMBL" id="LMYN01000020">
    <property type="protein sequence ID" value="KSA02748.1"/>
    <property type="molecule type" value="Genomic_DNA"/>
</dbReference>
<keyword evidence="6" id="KW-0472">Membrane</keyword>
<feature type="domain" description="GOLD" evidence="10">
    <location>
        <begin position="30"/>
        <end position="117"/>
    </location>
</feature>
<name>A0A0V1Q2V7_9ASCO</name>
<keyword evidence="4 9" id="KW-0732">Signal</keyword>
<evidence type="ECO:0000256" key="6">
    <source>
        <dbReference type="ARBA" id="ARBA00023136"/>
    </source>
</evidence>
<keyword evidence="12" id="KW-1185">Reference proteome</keyword>
<evidence type="ECO:0000259" key="10">
    <source>
        <dbReference type="PROSITE" id="PS50866"/>
    </source>
</evidence>
<dbReference type="OrthoDB" id="62956at2759"/>
<evidence type="ECO:0000256" key="9">
    <source>
        <dbReference type="SAM" id="SignalP"/>
    </source>
</evidence>
<dbReference type="Pfam" id="PF01105">
    <property type="entry name" value="EMP24_GP25L"/>
    <property type="match status" value="1"/>
</dbReference>